<evidence type="ECO:0000256" key="5">
    <source>
        <dbReference type="ARBA" id="ARBA00022781"/>
    </source>
</evidence>
<dbReference type="PIRSF" id="PIRSF005514">
    <property type="entry name" value="ATPase_F0_D_mt"/>
    <property type="match status" value="1"/>
</dbReference>
<evidence type="ECO:0000256" key="6">
    <source>
        <dbReference type="ARBA" id="ARBA00022792"/>
    </source>
</evidence>
<dbReference type="PANTHER" id="PTHR12700">
    <property type="entry name" value="ATP SYNTHASE SUBUNIT D, MITOCHONDRIAL"/>
    <property type="match status" value="1"/>
</dbReference>
<dbReference type="GO" id="GO:0045259">
    <property type="term" value="C:proton-transporting ATP synthase complex"/>
    <property type="evidence" value="ECO:0007669"/>
    <property type="project" value="UniProtKB-KW"/>
</dbReference>
<keyword evidence="8 10" id="KW-0496">Mitochondrion</keyword>
<sequence length="171" mass="19854">MAAKRIAASSINWIAFAESVPENQKLLFQAFKSKSDKYLNKALSLPENPPKIDWAAYRKSIATAGIVDKFEKEYSAFKVPFPKENVMSQIDDQERAQQKMVEDFIQQSQEQIAKHKVELQRWVDMMPIEHMTMDDFKDNFPDIAFDPLNRPTFFPHDDVEDEESTELVKGH</sequence>
<dbReference type="GO" id="GO:0005743">
    <property type="term" value="C:mitochondrial inner membrane"/>
    <property type="evidence" value="ECO:0007669"/>
    <property type="project" value="UniProtKB-SubCell"/>
</dbReference>
<keyword evidence="4" id="KW-0138">CF(0)</keyword>
<dbReference type="AlphaFoldDB" id="A0A646QE72"/>
<evidence type="ECO:0000256" key="7">
    <source>
        <dbReference type="ARBA" id="ARBA00023065"/>
    </source>
</evidence>
<comment type="subcellular location">
    <subcellularLocation>
        <location evidence="1 10">Mitochondrion inner membrane</location>
    </subcellularLocation>
</comment>
<evidence type="ECO:0000256" key="2">
    <source>
        <dbReference type="ARBA" id="ARBA00006842"/>
    </source>
</evidence>
<evidence type="ECO:0000256" key="10">
    <source>
        <dbReference type="PIRNR" id="PIRNR005514"/>
    </source>
</evidence>
<keyword evidence="6 10" id="KW-0999">Mitochondrion inner membrane</keyword>
<dbReference type="EMBL" id="GHBY01000741">
    <property type="protein sequence ID" value="MUP40918.1"/>
    <property type="molecule type" value="Transcribed_RNA"/>
</dbReference>
<evidence type="ECO:0000256" key="3">
    <source>
        <dbReference type="ARBA" id="ARBA00022448"/>
    </source>
</evidence>
<dbReference type="SUPFAM" id="SSF161065">
    <property type="entry name" value="ATP synthase D chain-like"/>
    <property type="match status" value="1"/>
</dbReference>
<comment type="function">
    <text evidence="10">Mitochondrial membrane ATP synthase (F(1)F(0) ATP synthase or Complex V) produces ATP from ADP in the presence of a proton gradient across the membrane which is generated by electron transport complexes of the respiratory chain. F-type ATPases consist of two structural domains, F(1) - containing the extramembraneous catalytic core, and F(0) - containing the membrane proton channel, linked together by a central stalk and a peripheral stalk. During catalysis, ATP synthesis in the catalytic domain of F(1) is coupled via a rotary mechanism of the central stalk subunits to proton translocation.</text>
</comment>
<keyword evidence="5 10" id="KW-0375">Hydrogen ion transport</keyword>
<accession>A0A646QE72</accession>
<evidence type="ECO:0000256" key="9">
    <source>
        <dbReference type="ARBA" id="ARBA00023136"/>
    </source>
</evidence>
<evidence type="ECO:0000313" key="11">
    <source>
        <dbReference type="EMBL" id="MUP40918.1"/>
    </source>
</evidence>
<proteinExistence type="inferred from homology"/>
<keyword evidence="9 10" id="KW-0472">Membrane</keyword>
<organism evidence="11">
    <name type="scientific">Hemiscolopendra marginata</name>
    <dbReference type="NCBI Taxonomy" id="943146"/>
    <lineage>
        <taxon>Eukaryota</taxon>
        <taxon>Metazoa</taxon>
        <taxon>Ecdysozoa</taxon>
        <taxon>Arthropoda</taxon>
        <taxon>Myriapoda</taxon>
        <taxon>Chilopoda</taxon>
        <taxon>Pleurostigmophora</taxon>
        <taxon>Scolopendromorpha</taxon>
        <taxon>Scolopendridae</taxon>
        <taxon>Hemiscolopendra</taxon>
    </lineage>
</organism>
<comment type="similarity">
    <text evidence="2 10">Belongs to the ATPase d subunit family.</text>
</comment>
<name>A0A646QE72_9MYRI</name>
<reference evidence="11" key="1">
    <citation type="submission" date="2018-11" db="EMBL/GenBank/DDBJ databases">
        <title>Venom-gland transcriptomics and venom proteomics of the Florida green centipede (Hemiscolopendra marginata) reveal sex-based variation in a centipede venom.</title>
        <authorList>
            <person name="Nystrom G.S."/>
            <person name="Ward M.J."/>
            <person name="Ellsworth S.A."/>
            <person name="Rokyta D.R."/>
        </authorList>
    </citation>
    <scope>NUCLEOTIDE SEQUENCE</scope>
    <source>
        <tissue evidence="11">Venom gland</tissue>
    </source>
</reference>
<dbReference type="Gene3D" id="6.10.280.70">
    <property type="match status" value="1"/>
</dbReference>
<evidence type="ECO:0000256" key="8">
    <source>
        <dbReference type="ARBA" id="ARBA00023128"/>
    </source>
</evidence>
<dbReference type="GO" id="GO:0015078">
    <property type="term" value="F:proton transmembrane transporter activity"/>
    <property type="evidence" value="ECO:0007669"/>
    <property type="project" value="InterPro"/>
</dbReference>
<keyword evidence="7 10" id="KW-0406">Ion transport</keyword>
<dbReference type="InterPro" id="IPR036228">
    <property type="entry name" value="ATP_synth_F0_dsu_sf_mt"/>
</dbReference>
<dbReference type="InterPro" id="IPR008689">
    <property type="entry name" value="ATP_synth_F0_dsu_mt"/>
</dbReference>
<dbReference type="GO" id="GO:0015986">
    <property type="term" value="P:proton motive force-driven ATP synthesis"/>
    <property type="evidence" value="ECO:0007669"/>
    <property type="project" value="UniProtKB-UniRule"/>
</dbReference>
<dbReference type="Pfam" id="PF05873">
    <property type="entry name" value="Mt_ATP-synt_D"/>
    <property type="match status" value="1"/>
</dbReference>
<keyword evidence="3 10" id="KW-0813">Transport</keyword>
<evidence type="ECO:0000256" key="1">
    <source>
        <dbReference type="ARBA" id="ARBA00004273"/>
    </source>
</evidence>
<evidence type="ECO:0000256" key="4">
    <source>
        <dbReference type="ARBA" id="ARBA00022547"/>
    </source>
</evidence>
<protein>
    <recommendedName>
        <fullName evidence="10">ATP synthase subunit d, mitochondrial</fullName>
    </recommendedName>
</protein>